<evidence type="ECO:0000256" key="1">
    <source>
        <dbReference type="SAM" id="MobiDB-lite"/>
    </source>
</evidence>
<evidence type="ECO:0000313" key="3">
    <source>
        <dbReference type="EMBL" id="EJS43534.1"/>
    </source>
</evidence>
<comment type="caution">
    <text evidence="3">The sequence shown here is derived from an EMBL/GenBank/DDBJ whole genome shotgun (WGS) entry which is preliminary data.</text>
</comment>
<dbReference type="Proteomes" id="UP000006968">
    <property type="component" value="Chromosome VII"/>
</dbReference>
<proteinExistence type="predicted"/>
<gene>
    <name evidence="3" type="ORF">SU7_1289</name>
</gene>
<dbReference type="GO" id="GO:0005739">
    <property type="term" value="C:mitochondrion"/>
    <property type="evidence" value="ECO:0007669"/>
    <property type="project" value="TreeGrafter"/>
</dbReference>
<feature type="domain" description="DUF1279" evidence="2">
    <location>
        <begin position="99"/>
        <end position="227"/>
    </location>
</feature>
<dbReference type="PANTHER" id="PTHR21377">
    <property type="entry name" value="PROTEIN FAM210B, MITOCHONDRIAL"/>
    <property type="match status" value="1"/>
</dbReference>
<feature type="region of interest" description="Disordered" evidence="1">
    <location>
        <begin position="68"/>
        <end position="93"/>
    </location>
</feature>
<name>J8Q7F4_SACAR</name>
<evidence type="ECO:0000313" key="4">
    <source>
        <dbReference type="Proteomes" id="UP000006968"/>
    </source>
</evidence>
<evidence type="ECO:0000259" key="2">
    <source>
        <dbReference type="Pfam" id="PF06916"/>
    </source>
</evidence>
<dbReference type="AlphaFoldDB" id="J8Q7F4"/>
<dbReference type="InterPro" id="IPR009688">
    <property type="entry name" value="FAM210A/B-like_dom"/>
</dbReference>
<reference evidence="3 4" key="1">
    <citation type="journal article" date="2013" name="BMC Genomics">
        <title>High quality de novo sequencing and assembly of the Saccharomyces arboricolus genome.</title>
        <authorList>
            <person name="Liti G."/>
            <person name="Nguyen Ba A.N."/>
            <person name="Blythe M."/>
            <person name="Mueller C.A."/>
            <person name="Bergstroem A."/>
            <person name="Cubillos F.A."/>
            <person name="Dafhnis-Calas F."/>
            <person name="Khoshraftar S."/>
            <person name="Malla S."/>
            <person name="Mehta N."/>
            <person name="Siow C.C."/>
            <person name="Warringer J."/>
            <person name="Moses A.M."/>
            <person name="Louis E.J."/>
            <person name="Nieduszynski C.A."/>
        </authorList>
    </citation>
    <scope>NUCLEOTIDE SEQUENCE [LARGE SCALE GENOMIC DNA]</scope>
    <source>
        <strain evidence="4">H-6 / AS 2.3317 / CBS 10644</strain>
    </source>
</reference>
<dbReference type="PANTHER" id="PTHR21377:SF0">
    <property type="entry name" value="PROTEIN FAM210B, MITOCHONDRIAL"/>
    <property type="match status" value="1"/>
</dbReference>
<dbReference type="Pfam" id="PF06916">
    <property type="entry name" value="FAM210A-B_dom"/>
    <property type="match status" value="1"/>
</dbReference>
<accession>J8Q7F4</accession>
<dbReference type="HOGENOM" id="CLU_059211_2_0_1"/>
<organism evidence="3 4">
    <name type="scientific">Saccharomyces arboricola (strain H-6 / AS 2.3317 / CBS 10644)</name>
    <name type="common">Yeast</name>
    <dbReference type="NCBI Taxonomy" id="1160507"/>
    <lineage>
        <taxon>Eukaryota</taxon>
        <taxon>Fungi</taxon>
        <taxon>Dikarya</taxon>
        <taxon>Ascomycota</taxon>
        <taxon>Saccharomycotina</taxon>
        <taxon>Saccharomycetes</taxon>
        <taxon>Saccharomycetales</taxon>
        <taxon>Saccharomycetaceae</taxon>
        <taxon>Saccharomyces</taxon>
    </lineage>
</organism>
<dbReference type="InterPro" id="IPR045866">
    <property type="entry name" value="FAM210A/B-like"/>
</dbReference>
<sequence>MLVLRGCALPVFNKILLRCGGVSLPIQKTLSHIPSRNLSILCKPLANRSLSKPVASISLTPVKRFYAGGGKNNGHKEDDSGSKGGSESNGGKKAEQHGIKGLIAKYGYSALIVYILLTCVDLPLCFLGVHSLGEEKIKIYFNRGKQLIGKGEQDESKVIEQVRKKQAHRAEIQAKNADNVEDASKKTFNERWQEVKDSTLLAELLIAYGIHKSLIIIRVPLTALLTPAFVKLLQKLGIDLMKKQKKVFQTMASGAKIRYKGNNPSDFIKNDATALDITKRKPRTKSQKWFNGLM</sequence>
<dbReference type="EMBL" id="ALIE01000089">
    <property type="protein sequence ID" value="EJS43534.1"/>
    <property type="molecule type" value="Genomic_DNA"/>
</dbReference>
<protein>
    <submittedName>
        <fullName evidence="3">Nat2p</fullName>
    </submittedName>
</protein>
<keyword evidence="4" id="KW-1185">Reference proteome</keyword>
<dbReference type="OrthoDB" id="426386at2759"/>